<dbReference type="Proteomes" id="UP000299102">
    <property type="component" value="Unassembled WGS sequence"/>
</dbReference>
<reference evidence="2 3" key="1">
    <citation type="journal article" date="2019" name="Commun. Biol.">
        <title>The bagworm genome reveals a unique fibroin gene that provides high tensile strength.</title>
        <authorList>
            <person name="Kono N."/>
            <person name="Nakamura H."/>
            <person name="Ohtoshi R."/>
            <person name="Tomita M."/>
            <person name="Numata K."/>
            <person name="Arakawa K."/>
        </authorList>
    </citation>
    <scope>NUCLEOTIDE SEQUENCE [LARGE SCALE GENOMIC DNA]</scope>
</reference>
<feature type="region of interest" description="Disordered" evidence="1">
    <location>
        <begin position="1"/>
        <end position="26"/>
    </location>
</feature>
<sequence length="179" mass="19337">MDTDTKKSSGQDLNVDAVSVSNDDPSAKLESTSAALQLHKPGLGLSRLGLRSPALISDLDTVPYSDSERVLGSNFNSTLDSNHGSILDSVLIRSRLSILLFVLSVISMPLPLTPRRPPRAPRALEAAADARHRLLMSRLKLDCTCLAFALNLIALQRAQAAGCVYFVASSVIRKWITLQ</sequence>
<keyword evidence="3" id="KW-1185">Reference proteome</keyword>
<proteinExistence type="predicted"/>
<name>A0A4C1TQ39_EUMVA</name>
<accession>A0A4C1TQ39</accession>
<protein>
    <submittedName>
        <fullName evidence="2">Uncharacterized protein</fullName>
    </submittedName>
</protein>
<dbReference type="AlphaFoldDB" id="A0A4C1TQ39"/>
<gene>
    <name evidence="2" type="ORF">EVAR_94428_1</name>
</gene>
<organism evidence="2 3">
    <name type="scientific">Eumeta variegata</name>
    <name type="common">Bagworm moth</name>
    <name type="synonym">Eumeta japonica</name>
    <dbReference type="NCBI Taxonomy" id="151549"/>
    <lineage>
        <taxon>Eukaryota</taxon>
        <taxon>Metazoa</taxon>
        <taxon>Ecdysozoa</taxon>
        <taxon>Arthropoda</taxon>
        <taxon>Hexapoda</taxon>
        <taxon>Insecta</taxon>
        <taxon>Pterygota</taxon>
        <taxon>Neoptera</taxon>
        <taxon>Endopterygota</taxon>
        <taxon>Lepidoptera</taxon>
        <taxon>Glossata</taxon>
        <taxon>Ditrysia</taxon>
        <taxon>Tineoidea</taxon>
        <taxon>Psychidae</taxon>
        <taxon>Oiketicinae</taxon>
        <taxon>Eumeta</taxon>
    </lineage>
</organism>
<evidence type="ECO:0000313" key="2">
    <source>
        <dbReference type="EMBL" id="GBP16090.1"/>
    </source>
</evidence>
<dbReference type="EMBL" id="BGZK01000076">
    <property type="protein sequence ID" value="GBP16090.1"/>
    <property type="molecule type" value="Genomic_DNA"/>
</dbReference>
<evidence type="ECO:0000256" key="1">
    <source>
        <dbReference type="SAM" id="MobiDB-lite"/>
    </source>
</evidence>
<evidence type="ECO:0000313" key="3">
    <source>
        <dbReference type="Proteomes" id="UP000299102"/>
    </source>
</evidence>
<comment type="caution">
    <text evidence="2">The sequence shown here is derived from an EMBL/GenBank/DDBJ whole genome shotgun (WGS) entry which is preliminary data.</text>
</comment>